<evidence type="ECO:0000256" key="1">
    <source>
        <dbReference type="SAM" id="Phobius"/>
    </source>
</evidence>
<dbReference type="PANTHER" id="PTHR23518:SF2">
    <property type="entry name" value="MAJOR FACILITATOR SUPERFAMILY TRANSPORTER"/>
    <property type="match status" value="1"/>
</dbReference>
<organism evidence="3">
    <name type="scientific">hydrothermal vent metagenome</name>
    <dbReference type="NCBI Taxonomy" id="652676"/>
    <lineage>
        <taxon>unclassified sequences</taxon>
        <taxon>metagenomes</taxon>
        <taxon>ecological metagenomes</taxon>
    </lineage>
</organism>
<evidence type="ECO:0000259" key="2">
    <source>
        <dbReference type="PROSITE" id="PS50850"/>
    </source>
</evidence>
<dbReference type="PROSITE" id="PS50850">
    <property type="entry name" value="MFS"/>
    <property type="match status" value="1"/>
</dbReference>
<feature type="transmembrane region" description="Helical" evidence="1">
    <location>
        <begin position="241"/>
        <end position="260"/>
    </location>
</feature>
<feature type="transmembrane region" description="Helical" evidence="1">
    <location>
        <begin position="351"/>
        <end position="368"/>
    </location>
</feature>
<evidence type="ECO:0000313" key="3">
    <source>
        <dbReference type="EMBL" id="CUS52302.1"/>
    </source>
</evidence>
<dbReference type="InterPro" id="IPR020846">
    <property type="entry name" value="MFS_dom"/>
</dbReference>
<keyword evidence="1" id="KW-0812">Transmembrane</keyword>
<dbReference type="EMBL" id="CZRL01000082">
    <property type="protein sequence ID" value="CUS52302.1"/>
    <property type="molecule type" value="Genomic_DNA"/>
</dbReference>
<feature type="transmembrane region" description="Helical" evidence="1">
    <location>
        <begin position="308"/>
        <end position="330"/>
    </location>
</feature>
<feature type="transmembrane region" description="Helical" evidence="1">
    <location>
        <begin position="161"/>
        <end position="181"/>
    </location>
</feature>
<dbReference type="AlphaFoldDB" id="A0A160TRA8"/>
<sequence length="406" mass="43539">MRLPVSQDLWRITGADLIVRSAYQVGKTPLMPLFAASVGAGELLIGAIVSVSTMTGLILKPLFGLLSDRWGRKLWLLIGLTLFSTIPFFYGLVETPQQLLMIRVVHGLATAVFGPVSLAYVAEMAVGERAERLGWFGMARSVGYLVAPTAAAWLLTWLDPATVFTIIGFTSCLAFLPVLMLKPTRNPSDSHQNREPKLPTLWDQVQTAFSSVVSNRALWFAGPLEMLVYVSTYSIRAFLPLYALYVAGFNLIMVGLFFSIQEGAHLLARPLGGRLGDRVGYLRAIAVGFLLIAPAVALLPLASSGSHLLLIAITLGCGQGLIFPSTVALVSDGIPPQHLGAGMGFLGTMRNAGKVLGPLLTGLLLVWLDYDAVFQLSAAAMAIVALAIYTNQARNSLSALVSSRQP</sequence>
<feature type="transmembrane region" description="Helical" evidence="1">
    <location>
        <begin position="281"/>
        <end position="302"/>
    </location>
</feature>
<feature type="transmembrane region" description="Helical" evidence="1">
    <location>
        <begin position="374"/>
        <end position="390"/>
    </location>
</feature>
<feature type="transmembrane region" description="Helical" evidence="1">
    <location>
        <begin position="43"/>
        <end position="62"/>
    </location>
</feature>
<dbReference type="CDD" id="cd17325">
    <property type="entry name" value="MFS_MdtG_SLC18_like"/>
    <property type="match status" value="1"/>
</dbReference>
<keyword evidence="1" id="KW-0472">Membrane</keyword>
<dbReference type="InterPro" id="IPR011701">
    <property type="entry name" value="MFS"/>
</dbReference>
<name>A0A160TRA8_9ZZZZ</name>
<dbReference type="PANTHER" id="PTHR23518">
    <property type="entry name" value="C-METHYLTRANSFERASE"/>
    <property type="match status" value="1"/>
</dbReference>
<dbReference type="GO" id="GO:0022857">
    <property type="term" value="F:transmembrane transporter activity"/>
    <property type="evidence" value="ECO:0007669"/>
    <property type="project" value="InterPro"/>
</dbReference>
<dbReference type="InterPro" id="IPR036259">
    <property type="entry name" value="MFS_trans_sf"/>
</dbReference>
<feature type="transmembrane region" description="Helical" evidence="1">
    <location>
        <begin position="99"/>
        <end position="121"/>
    </location>
</feature>
<feature type="transmembrane region" description="Helical" evidence="1">
    <location>
        <begin position="133"/>
        <end position="155"/>
    </location>
</feature>
<keyword evidence="1" id="KW-1133">Transmembrane helix</keyword>
<dbReference type="Gene3D" id="1.20.1250.20">
    <property type="entry name" value="MFS general substrate transporter like domains"/>
    <property type="match status" value="1"/>
</dbReference>
<feature type="transmembrane region" description="Helical" evidence="1">
    <location>
        <begin position="74"/>
        <end position="93"/>
    </location>
</feature>
<protein>
    <submittedName>
        <fullName evidence="3">Major facilitator superfamily protein</fullName>
    </submittedName>
</protein>
<reference evidence="3" key="1">
    <citation type="submission" date="2015-10" db="EMBL/GenBank/DDBJ databases">
        <authorList>
            <person name="Gilbert D.G."/>
        </authorList>
    </citation>
    <scope>NUCLEOTIDE SEQUENCE</scope>
</reference>
<feature type="domain" description="Major facilitator superfamily (MFS) profile" evidence="2">
    <location>
        <begin position="1"/>
        <end position="396"/>
    </location>
</feature>
<proteinExistence type="predicted"/>
<gene>
    <name evidence="3" type="ORF">MGWOODY_XGa2500</name>
</gene>
<dbReference type="Pfam" id="PF07690">
    <property type="entry name" value="MFS_1"/>
    <property type="match status" value="1"/>
</dbReference>
<accession>A0A160TRA8</accession>
<dbReference type="SUPFAM" id="SSF103473">
    <property type="entry name" value="MFS general substrate transporter"/>
    <property type="match status" value="1"/>
</dbReference>